<dbReference type="PANTHER" id="PTHR11228:SF7">
    <property type="entry name" value="PQQA PEPTIDE CYCLASE"/>
    <property type="match status" value="1"/>
</dbReference>
<dbReference type="InterPro" id="IPR013785">
    <property type="entry name" value="Aldolase_TIM"/>
</dbReference>
<organism evidence="6 7">
    <name type="scientific">Candidatus Kaiserbacteria bacterium RIFOXYD1_FULL_47_14</name>
    <dbReference type="NCBI Taxonomy" id="1798533"/>
    <lineage>
        <taxon>Bacteria</taxon>
        <taxon>Candidatus Kaiseribacteriota</taxon>
    </lineage>
</organism>
<keyword evidence="2" id="KW-0479">Metal-binding</keyword>
<keyword evidence="3" id="KW-0408">Iron</keyword>
<accession>A0A1F6G6W7</accession>
<evidence type="ECO:0000256" key="4">
    <source>
        <dbReference type="ARBA" id="ARBA00023014"/>
    </source>
</evidence>
<sequence length="459" mass="52080">MNGQYISLADDFTMKHSVSTSALYCLRNGSTYEVQPDQVDFLQLLDGALTVEQVTAQYSDESKSEVVQFLEKMKGISALQFADIPGSRILQLNRVPDRRLESVHLEASGKCNMRCVHCYQAKYVKSGAALSHTEILHLLDDLQDMQVNSVGVSGGEPLMMPQLTEILKAIEERDMRISAIFSNGLLINEKFVETITSLRSRFSLFISLDSIPGANISFRGIREKNSRRVLERILTNIRSLANRGIGVVINTMVNTENIGYLDEMYRTISQLGIECWRIGFPKSTPQFKKHSDKFKIEWNNIAEHCLTLLRQHLENKMPFRLQIEYLFREELFEQGLQALSALDFVCDYEGRRSGCCVKPNGDVVSCAYCSDLPIGNIRESSIQNIWYSDQMESIKTMKIDDVVECRGCELLDLCGTGCRANAYFLHGDFHNAKDDDSCLAVAFFKERVLPLLREYNMTS</sequence>
<dbReference type="GO" id="GO:0051536">
    <property type="term" value="F:iron-sulfur cluster binding"/>
    <property type="evidence" value="ECO:0007669"/>
    <property type="project" value="UniProtKB-KW"/>
</dbReference>
<dbReference type="Proteomes" id="UP000176867">
    <property type="component" value="Unassembled WGS sequence"/>
</dbReference>
<dbReference type="SUPFAM" id="SSF102114">
    <property type="entry name" value="Radical SAM enzymes"/>
    <property type="match status" value="1"/>
</dbReference>
<dbReference type="SFLD" id="SFLDS00029">
    <property type="entry name" value="Radical_SAM"/>
    <property type="match status" value="1"/>
</dbReference>
<evidence type="ECO:0000256" key="2">
    <source>
        <dbReference type="ARBA" id="ARBA00022723"/>
    </source>
</evidence>
<feature type="domain" description="Radical SAM core" evidence="5">
    <location>
        <begin position="93"/>
        <end position="342"/>
    </location>
</feature>
<dbReference type="PANTHER" id="PTHR11228">
    <property type="entry name" value="RADICAL SAM DOMAIN PROTEIN"/>
    <property type="match status" value="1"/>
</dbReference>
<dbReference type="EMBL" id="MFMU01000004">
    <property type="protein sequence ID" value="OGG93836.1"/>
    <property type="molecule type" value="Genomic_DNA"/>
</dbReference>
<protein>
    <recommendedName>
        <fullName evidence="5">Radical SAM core domain-containing protein</fullName>
    </recommendedName>
</protein>
<dbReference type="InterPro" id="IPR023885">
    <property type="entry name" value="4Fe4S-binding_SPASM_dom"/>
</dbReference>
<dbReference type="CDD" id="cd01335">
    <property type="entry name" value="Radical_SAM"/>
    <property type="match status" value="1"/>
</dbReference>
<dbReference type="InterPro" id="IPR050377">
    <property type="entry name" value="Radical_SAM_PqqE_MftC-like"/>
</dbReference>
<dbReference type="STRING" id="1798533.A2609_01140"/>
<reference evidence="6 7" key="1">
    <citation type="journal article" date="2016" name="Nat. Commun.">
        <title>Thousands of microbial genomes shed light on interconnected biogeochemical processes in an aquifer system.</title>
        <authorList>
            <person name="Anantharaman K."/>
            <person name="Brown C.T."/>
            <person name="Hug L.A."/>
            <person name="Sharon I."/>
            <person name="Castelle C.J."/>
            <person name="Probst A.J."/>
            <person name="Thomas B.C."/>
            <person name="Singh A."/>
            <person name="Wilkins M.J."/>
            <person name="Karaoz U."/>
            <person name="Brodie E.L."/>
            <person name="Williams K.H."/>
            <person name="Hubbard S.S."/>
            <person name="Banfield J.F."/>
        </authorList>
    </citation>
    <scope>NUCLEOTIDE SEQUENCE [LARGE SCALE GENOMIC DNA]</scope>
</reference>
<proteinExistence type="predicted"/>
<dbReference type="Pfam" id="PF13186">
    <property type="entry name" value="SPASM"/>
    <property type="match status" value="1"/>
</dbReference>
<dbReference type="PROSITE" id="PS51918">
    <property type="entry name" value="RADICAL_SAM"/>
    <property type="match status" value="1"/>
</dbReference>
<name>A0A1F6G6W7_9BACT</name>
<dbReference type="Gene3D" id="3.20.20.70">
    <property type="entry name" value="Aldolase class I"/>
    <property type="match status" value="1"/>
</dbReference>
<keyword evidence="1" id="KW-0949">S-adenosyl-L-methionine</keyword>
<dbReference type="GO" id="GO:0046872">
    <property type="term" value="F:metal ion binding"/>
    <property type="evidence" value="ECO:0007669"/>
    <property type="project" value="UniProtKB-KW"/>
</dbReference>
<dbReference type="SFLD" id="SFLDG01386">
    <property type="entry name" value="main_SPASM_domain-containing"/>
    <property type="match status" value="1"/>
</dbReference>
<comment type="caution">
    <text evidence="6">The sequence shown here is derived from an EMBL/GenBank/DDBJ whole genome shotgun (WGS) entry which is preliminary data.</text>
</comment>
<evidence type="ECO:0000313" key="7">
    <source>
        <dbReference type="Proteomes" id="UP000176867"/>
    </source>
</evidence>
<keyword evidence="4" id="KW-0411">Iron-sulfur</keyword>
<evidence type="ECO:0000259" key="5">
    <source>
        <dbReference type="PROSITE" id="PS51918"/>
    </source>
</evidence>
<evidence type="ECO:0000313" key="6">
    <source>
        <dbReference type="EMBL" id="OGG93836.1"/>
    </source>
</evidence>
<gene>
    <name evidence="6" type="ORF">A2609_01140</name>
</gene>
<dbReference type="InterPro" id="IPR007197">
    <property type="entry name" value="rSAM"/>
</dbReference>
<evidence type="ECO:0000256" key="1">
    <source>
        <dbReference type="ARBA" id="ARBA00022691"/>
    </source>
</evidence>
<dbReference type="InterPro" id="IPR058240">
    <property type="entry name" value="rSAM_sf"/>
</dbReference>
<dbReference type="SFLD" id="SFLDG01067">
    <property type="entry name" value="SPASM/twitch_domain_containing"/>
    <property type="match status" value="1"/>
</dbReference>
<dbReference type="AlphaFoldDB" id="A0A1F6G6W7"/>
<evidence type="ECO:0000256" key="3">
    <source>
        <dbReference type="ARBA" id="ARBA00023004"/>
    </source>
</evidence>
<dbReference type="NCBIfam" id="TIGR04085">
    <property type="entry name" value="rSAM_more_4Fe4S"/>
    <property type="match status" value="1"/>
</dbReference>
<dbReference type="GO" id="GO:0003824">
    <property type="term" value="F:catalytic activity"/>
    <property type="evidence" value="ECO:0007669"/>
    <property type="project" value="InterPro"/>
</dbReference>
<dbReference type="Pfam" id="PF04055">
    <property type="entry name" value="Radical_SAM"/>
    <property type="match status" value="1"/>
</dbReference>